<dbReference type="InterPro" id="IPR003509">
    <property type="entry name" value="UPF0102_YraN-like"/>
</dbReference>
<name>A0ABV1HK62_9FIRM</name>
<dbReference type="HAMAP" id="MF_00048">
    <property type="entry name" value="UPF0102"/>
    <property type="match status" value="1"/>
</dbReference>
<dbReference type="CDD" id="cd20736">
    <property type="entry name" value="PoNe_Nuclease"/>
    <property type="match status" value="1"/>
</dbReference>
<organism evidence="3 4">
    <name type="scientific">Ventrimonas faecis</name>
    <dbReference type="NCBI Taxonomy" id="3133170"/>
    <lineage>
        <taxon>Bacteria</taxon>
        <taxon>Bacillati</taxon>
        <taxon>Bacillota</taxon>
        <taxon>Clostridia</taxon>
        <taxon>Lachnospirales</taxon>
        <taxon>Lachnospiraceae</taxon>
        <taxon>Ventrimonas</taxon>
    </lineage>
</organism>
<comment type="similarity">
    <text evidence="1 2">Belongs to the UPF0102 family.</text>
</comment>
<dbReference type="Proteomes" id="UP001437460">
    <property type="component" value="Unassembled WGS sequence"/>
</dbReference>
<dbReference type="InterPro" id="IPR011335">
    <property type="entry name" value="Restrct_endonuc-II-like"/>
</dbReference>
<dbReference type="NCBIfam" id="NF009150">
    <property type="entry name" value="PRK12497.1-3"/>
    <property type="match status" value="1"/>
</dbReference>
<comment type="caution">
    <text evidence="3">The sequence shown here is derived from an EMBL/GenBank/DDBJ whole genome shotgun (WGS) entry which is preliminary data.</text>
</comment>
<dbReference type="SUPFAM" id="SSF52980">
    <property type="entry name" value="Restriction endonuclease-like"/>
    <property type="match status" value="1"/>
</dbReference>
<dbReference type="RefSeq" id="WP_349228568.1">
    <property type="nucleotide sequence ID" value="NZ_JBBMFJ010000004.1"/>
</dbReference>
<dbReference type="InterPro" id="IPR011856">
    <property type="entry name" value="tRNA_endonuc-like_dom_sf"/>
</dbReference>
<dbReference type="PANTHER" id="PTHR34039">
    <property type="entry name" value="UPF0102 PROTEIN YRAN"/>
    <property type="match status" value="1"/>
</dbReference>
<evidence type="ECO:0000256" key="1">
    <source>
        <dbReference type="ARBA" id="ARBA00006738"/>
    </source>
</evidence>
<protein>
    <recommendedName>
        <fullName evidence="2">UPF0102 protein WMO41_03435</fullName>
    </recommendedName>
</protein>
<evidence type="ECO:0000313" key="3">
    <source>
        <dbReference type="EMBL" id="MEQ2562232.1"/>
    </source>
</evidence>
<evidence type="ECO:0000313" key="4">
    <source>
        <dbReference type="Proteomes" id="UP001437460"/>
    </source>
</evidence>
<reference evidence="3 4" key="1">
    <citation type="submission" date="2024-03" db="EMBL/GenBank/DDBJ databases">
        <title>Human intestinal bacterial collection.</title>
        <authorList>
            <person name="Pauvert C."/>
            <person name="Hitch T.C.A."/>
            <person name="Clavel T."/>
        </authorList>
    </citation>
    <scope>NUCLEOTIDE SEQUENCE [LARGE SCALE GENOMIC DNA]</scope>
    <source>
        <strain evidence="3 4">CLA-AP-H27</strain>
    </source>
</reference>
<proteinExistence type="inferred from homology"/>
<keyword evidence="4" id="KW-1185">Reference proteome</keyword>
<dbReference type="Gene3D" id="3.40.1350.10">
    <property type="match status" value="1"/>
</dbReference>
<dbReference type="EMBL" id="JBBMFJ010000004">
    <property type="protein sequence ID" value="MEQ2562232.1"/>
    <property type="molecule type" value="Genomic_DNA"/>
</dbReference>
<evidence type="ECO:0000256" key="2">
    <source>
        <dbReference type="HAMAP-Rule" id="MF_00048"/>
    </source>
</evidence>
<sequence>MDNKQNKRETGIRKEELAAEFLTRQGVKILERNFRCRQGEIDLIGRDGRYLVFFEVKYRKTARNGMPAEAVGYVKQQRIRYTAQFYLYSRRYPEDMPCRFDVVSILGDQITWIRDAFC</sequence>
<dbReference type="PANTHER" id="PTHR34039:SF1">
    <property type="entry name" value="UPF0102 PROTEIN YRAN"/>
    <property type="match status" value="1"/>
</dbReference>
<gene>
    <name evidence="3" type="ORF">WMO41_03435</name>
</gene>
<accession>A0ABV1HK62</accession>
<dbReference type="Pfam" id="PF02021">
    <property type="entry name" value="UPF0102"/>
    <property type="match status" value="1"/>
</dbReference>
<dbReference type="NCBIfam" id="TIGR00252">
    <property type="entry name" value="YraN family protein"/>
    <property type="match status" value="1"/>
</dbReference>